<comment type="caution">
    <text evidence="5">The sequence shown here is derived from an EMBL/GenBank/DDBJ whole genome shotgun (WGS) entry which is preliminary data.</text>
</comment>
<evidence type="ECO:0000259" key="4">
    <source>
        <dbReference type="PROSITE" id="PS00662"/>
    </source>
</evidence>
<evidence type="ECO:0000256" key="2">
    <source>
        <dbReference type="ARBA" id="ARBA00022741"/>
    </source>
</evidence>
<dbReference type="PANTHER" id="PTHR30258:SF13">
    <property type="entry name" value="SECRETION PATHWAY ATPASE-RELATED"/>
    <property type="match status" value="1"/>
</dbReference>
<proteinExistence type="inferred from homology"/>
<accession>A0A1G2CBP6</accession>
<dbReference type="InterPro" id="IPR003593">
    <property type="entry name" value="AAA+_ATPase"/>
</dbReference>
<feature type="domain" description="Bacterial type II secretion system protein E" evidence="4">
    <location>
        <begin position="247"/>
        <end position="261"/>
    </location>
</feature>
<dbReference type="PROSITE" id="PS00662">
    <property type="entry name" value="T2SP_E"/>
    <property type="match status" value="1"/>
</dbReference>
<dbReference type="AlphaFoldDB" id="A0A1G2CBP6"/>
<dbReference type="SUPFAM" id="SSF52540">
    <property type="entry name" value="P-loop containing nucleoside triphosphate hydrolases"/>
    <property type="match status" value="1"/>
</dbReference>
<gene>
    <name evidence="5" type="ORF">A2855_00545</name>
</gene>
<reference evidence="5 6" key="1">
    <citation type="journal article" date="2016" name="Nat. Commun.">
        <title>Thousands of microbial genomes shed light on interconnected biogeochemical processes in an aquifer system.</title>
        <authorList>
            <person name="Anantharaman K."/>
            <person name="Brown C.T."/>
            <person name="Hug L.A."/>
            <person name="Sharon I."/>
            <person name="Castelle C.J."/>
            <person name="Probst A.J."/>
            <person name="Thomas B.C."/>
            <person name="Singh A."/>
            <person name="Wilkins M.J."/>
            <person name="Karaoz U."/>
            <person name="Brodie E.L."/>
            <person name="Williams K.H."/>
            <person name="Hubbard S.S."/>
            <person name="Banfield J.F."/>
        </authorList>
    </citation>
    <scope>NUCLEOTIDE SEQUENCE [LARGE SCALE GENOMIC DNA]</scope>
</reference>
<protein>
    <recommendedName>
        <fullName evidence="4">Bacterial type II secretion system protein E domain-containing protein</fullName>
    </recommendedName>
</protein>
<evidence type="ECO:0000313" key="5">
    <source>
        <dbReference type="EMBL" id="OGY98805.1"/>
    </source>
</evidence>
<dbReference type="InterPro" id="IPR001482">
    <property type="entry name" value="T2SS/T4SS_dom"/>
</dbReference>
<dbReference type="PANTHER" id="PTHR30258">
    <property type="entry name" value="TYPE II SECRETION SYSTEM PROTEIN GSPE-RELATED"/>
    <property type="match status" value="1"/>
</dbReference>
<keyword evidence="3" id="KW-0067">ATP-binding</keyword>
<dbReference type="Pfam" id="PF00437">
    <property type="entry name" value="T2SSE"/>
    <property type="match status" value="1"/>
</dbReference>
<dbReference type="Gene3D" id="3.30.450.90">
    <property type="match status" value="1"/>
</dbReference>
<dbReference type="GO" id="GO:0005886">
    <property type="term" value="C:plasma membrane"/>
    <property type="evidence" value="ECO:0007669"/>
    <property type="project" value="TreeGrafter"/>
</dbReference>
<dbReference type="GO" id="GO:0016887">
    <property type="term" value="F:ATP hydrolysis activity"/>
    <property type="evidence" value="ECO:0007669"/>
    <property type="project" value="TreeGrafter"/>
</dbReference>
<comment type="similarity">
    <text evidence="1">Belongs to the GSP E family.</text>
</comment>
<keyword evidence="2" id="KW-0547">Nucleotide-binding</keyword>
<dbReference type="SMART" id="SM00382">
    <property type="entry name" value="AAA"/>
    <property type="match status" value="1"/>
</dbReference>
<dbReference type="InterPro" id="IPR027417">
    <property type="entry name" value="P-loop_NTPase"/>
</dbReference>
<dbReference type="CDD" id="cd01129">
    <property type="entry name" value="PulE-GspE-like"/>
    <property type="match status" value="1"/>
</dbReference>
<dbReference type="Proteomes" id="UP000179059">
    <property type="component" value="Unassembled WGS sequence"/>
</dbReference>
<evidence type="ECO:0000313" key="6">
    <source>
        <dbReference type="Proteomes" id="UP000179059"/>
    </source>
</evidence>
<organism evidence="5 6">
    <name type="scientific">Candidatus Liptonbacteria bacterium RIFCSPHIGHO2_01_FULL_57_28</name>
    <dbReference type="NCBI Taxonomy" id="1798647"/>
    <lineage>
        <taxon>Bacteria</taxon>
        <taxon>Candidatus Liptoniibacteriota</taxon>
    </lineage>
</organism>
<evidence type="ECO:0000256" key="1">
    <source>
        <dbReference type="ARBA" id="ARBA00006611"/>
    </source>
</evidence>
<sequence>MTPEAKGITGKVEIKAQEGGTGATASGSVKSVEDKLKNTDYKSVSTTDVLEVLLAGALATRASDIHFEAEEKDARIRYRVDGVLHDIASDFPLKNYTAVVGRIKLLSNLKMNVHGEAQDGRFTIAVGAKDVEVRVSVIPSEFGETIVMRILDPDAINVKLTDLGLRPDDLALVEKELAKPNGLILNTGPTGSGKTTTLYAFLKSQVTPEIKIITVEDPIEYRIDGIEQTQVNNEVGYTFAKGLRAIVRQDPDVILIGEIRDLETADIALEASLTGHMVLSTLHTNDAVGAVPRLIDVGVKPEVIGPGLSLVIAQRLVRKLCDKCKRPVTITPELNGKIKKFLDGLPPRVDRAPYAKPQIFEPVGCETCNTFGYRGRRAAFEFFQGGPELEALILKEASAIALNELAKKQQMVRMQEDGVLKVLAGITTFLEVESVTGAIEWLK</sequence>
<dbReference type="GO" id="GO:0005524">
    <property type="term" value="F:ATP binding"/>
    <property type="evidence" value="ECO:0007669"/>
    <property type="project" value="UniProtKB-KW"/>
</dbReference>
<evidence type="ECO:0000256" key="3">
    <source>
        <dbReference type="ARBA" id="ARBA00022840"/>
    </source>
</evidence>
<dbReference type="EMBL" id="MHKX01000002">
    <property type="protein sequence ID" value="OGY98805.1"/>
    <property type="molecule type" value="Genomic_DNA"/>
</dbReference>
<dbReference type="Gene3D" id="3.40.50.300">
    <property type="entry name" value="P-loop containing nucleotide triphosphate hydrolases"/>
    <property type="match status" value="1"/>
</dbReference>
<dbReference type="STRING" id="1798647.A2855_00545"/>
<name>A0A1G2CBP6_9BACT</name>